<dbReference type="AlphaFoldDB" id="A0A8V5GH63"/>
<sequence>MFCLSSLYINWEVEAAVILPHLTALQPLLNPSPFLLNYLQALHGIDSLPEFPSCRGSAVPWLLFDAPPDTVALSQYIPFPMLRAQVQTEGVDFWGRGLAVYCCMNAGDSLYLYK</sequence>
<reference evidence="1" key="3">
    <citation type="submission" date="2025-09" db="UniProtKB">
        <authorList>
            <consortium name="Ensembl"/>
        </authorList>
    </citation>
    <scope>IDENTIFICATION</scope>
</reference>
<proteinExistence type="predicted"/>
<dbReference type="Ensembl" id="ENSMUNT00000026256.1">
    <property type="protein sequence ID" value="ENSMUNP00000026646.1"/>
    <property type="gene ID" value="ENSMUNG00000018470.1"/>
</dbReference>
<accession>A0A8V5GH63</accession>
<keyword evidence="2" id="KW-1185">Reference proteome</keyword>
<reference evidence="1" key="1">
    <citation type="submission" date="2020-03" db="EMBL/GenBank/DDBJ databases">
        <title>Melopsittacus undulatus (budgerigar) genome, bMelUnd1, maternal haplotype with Z.</title>
        <authorList>
            <person name="Gedman G."/>
            <person name="Mountcastle J."/>
            <person name="Haase B."/>
            <person name="Formenti G."/>
            <person name="Wright T."/>
            <person name="Apodaca J."/>
            <person name="Pelan S."/>
            <person name="Chow W."/>
            <person name="Rhie A."/>
            <person name="Howe K."/>
            <person name="Fedrigo O."/>
            <person name="Jarvis E.D."/>
        </authorList>
    </citation>
    <scope>NUCLEOTIDE SEQUENCE [LARGE SCALE GENOMIC DNA]</scope>
</reference>
<organism evidence="1 2">
    <name type="scientific">Melopsittacus undulatus</name>
    <name type="common">Budgerigar</name>
    <name type="synonym">Psittacus undulatus</name>
    <dbReference type="NCBI Taxonomy" id="13146"/>
    <lineage>
        <taxon>Eukaryota</taxon>
        <taxon>Metazoa</taxon>
        <taxon>Chordata</taxon>
        <taxon>Craniata</taxon>
        <taxon>Vertebrata</taxon>
        <taxon>Euteleostomi</taxon>
        <taxon>Archelosauria</taxon>
        <taxon>Archosauria</taxon>
        <taxon>Dinosauria</taxon>
        <taxon>Saurischia</taxon>
        <taxon>Theropoda</taxon>
        <taxon>Coelurosauria</taxon>
        <taxon>Aves</taxon>
        <taxon>Neognathae</taxon>
        <taxon>Neoaves</taxon>
        <taxon>Telluraves</taxon>
        <taxon>Australaves</taxon>
        <taxon>Psittaciformes</taxon>
        <taxon>Psittaculidae</taxon>
        <taxon>Melopsittacus</taxon>
    </lineage>
</organism>
<reference evidence="1" key="2">
    <citation type="submission" date="2025-08" db="UniProtKB">
        <authorList>
            <consortium name="Ensembl"/>
        </authorList>
    </citation>
    <scope>IDENTIFICATION</scope>
</reference>
<evidence type="ECO:0000313" key="2">
    <source>
        <dbReference type="Proteomes" id="UP000694405"/>
    </source>
</evidence>
<evidence type="ECO:0000313" key="1">
    <source>
        <dbReference type="Ensembl" id="ENSMUNP00000026646.1"/>
    </source>
</evidence>
<dbReference type="Proteomes" id="UP000694405">
    <property type="component" value="Chromosome 8"/>
</dbReference>
<protein>
    <submittedName>
        <fullName evidence="1">Uncharacterized protein</fullName>
    </submittedName>
</protein>
<name>A0A8V5GH63_MELUD</name>